<sequence>MKKNKLLHRSTYDINLSYLIFAQNALYKDIIAGMSELNINRATAEVILGLTLPQMLKLSEANQIISQVSFDKQKIMMYMQASTLYKFEEESLGTVLNNRILKNIEKSEE</sequence>
<evidence type="ECO:0000313" key="10">
    <source>
        <dbReference type="Proteomes" id="UP000636811"/>
    </source>
</evidence>
<evidence type="ECO:0000256" key="4">
    <source>
        <dbReference type="ARBA" id="ARBA00023125"/>
    </source>
</evidence>
<dbReference type="RefSeq" id="WP_195815992.1">
    <property type="nucleotide sequence ID" value="NZ_JADOBI010000013.1"/>
</dbReference>
<evidence type="ECO:0000256" key="6">
    <source>
        <dbReference type="ARBA" id="ARBA00023159"/>
    </source>
</evidence>
<evidence type="ECO:0000256" key="7">
    <source>
        <dbReference type="ARBA" id="ARBA00023163"/>
    </source>
</evidence>
<keyword evidence="4" id="KW-0238">DNA-binding</keyword>
<dbReference type="InterPro" id="IPR036194">
    <property type="entry name" value="FlhD_sf"/>
</dbReference>
<dbReference type="SUPFAM" id="SSF63592">
    <property type="entry name" value="Flagellar transcriptional activator FlhD"/>
    <property type="match status" value="1"/>
</dbReference>
<protein>
    <submittedName>
        <fullName evidence="9">Flagellar transcriptional regulator FlhD</fullName>
    </submittedName>
</protein>
<keyword evidence="10" id="KW-1185">Reference proteome</keyword>
<gene>
    <name evidence="9" type="ORF">IV433_22300</name>
</gene>
<evidence type="ECO:0000256" key="1">
    <source>
        <dbReference type="ARBA" id="ARBA00022490"/>
    </source>
</evidence>
<dbReference type="EMBL" id="JADOBI010000013">
    <property type="protein sequence ID" value="MBF7982142.1"/>
    <property type="molecule type" value="Genomic_DNA"/>
</dbReference>
<keyword evidence="6" id="KW-0010">Activator</keyword>
<evidence type="ECO:0000256" key="8">
    <source>
        <dbReference type="ARBA" id="ARBA00025431"/>
    </source>
</evidence>
<evidence type="ECO:0000256" key="5">
    <source>
        <dbReference type="ARBA" id="ARBA00023157"/>
    </source>
</evidence>
<evidence type="ECO:0000256" key="3">
    <source>
        <dbReference type="ARBA" id="ARBA00023015"/>
    </source>
</evidence>
<keyword evidence="3" id="KW-0805">Transcription regulation</keyword>
<comment type="function">
    <text evidence="8">Functions in complex with FlhC as a master transcriptional regulator that regulates transcription of several flagellar and non-flagellar operons by binding to their promoter region. Activates expression of class 2 flagellar genes, including fliA, which is a flagellum-specific sigma factor that turns on the class 3 genes. Also regulates genes whose products function in a variety of physiological pathways.</text>
</comment>
<dbReference type="InterPro" id="IPR023559">
    <property type="entry name" value="Flagellar_FlhD"/>
</dbReference>
<evidence type="ECO:0000313" key="9">
    <source>
        <dbReference type="EMBL" id="MBF7982142.1"/>
    </source>
</evidence>
<proteinExistence type="predicted"/>
<reference evidence="9 10" key="1">
    <citation type="submission" date="2020-11" db="EMBL/GenBank/DDBJ databases">
        <title>Taxonomic investigation of Rahnella strains.</title>
        <authorList>
            <person name="Lee S.D."/>
        </authorList>
    </citation>
    <scope>NUCLEOTIDE SEQUENCE [LARGE SCALE GENOMIC DNA]</scope>
    <source>
        <strain evidence="9 10">SAP-17</strain>
    </source>
</reference>
<dbReference type="Pfam" id="PF05247">
    <property type="entry name" value="FlhD"/>
    <property type="match status" value="1"/>
</dbReference>
<organism evidence="9 10">
    <name type="scientific">Rahnella laticis</name>
    <dbReference type="NCBI Taxonomy" id="2787622"/>
    <lineage>
        <taxon>Bacteria</taxon>
        <taxon>Pseudomonadati</taxon>
        <taxon>Pseudomonadota</taxon>
        <taxon>Gammaproteobacteria</taxon>
        <taxon>Enterobacterales</taxon>
        <taxon>Yersiniaceae</taxon>
        <taxon>Rahnella</taxon>
    </lineage>
</organism>
<evidence type="ECO:0000256" key="2">
    <source>
        <dbReference type="ARBA" id="ARBA00022795"/>
    </source>
</evidence>
<keyword evidence="9" id="KW-0969">Cilium</keyword>
<keyword evidence="1" id="KW-0963">Cytoplasm</keyword>
<keyword evidence="9" id="KW-0966">Cell projection</keyword>
<keyword evidence="2" id="KW-1005">Bacterial flagellum biogenesis</keyword>
<keyword evidence="9" id="KW-0282">Flagellum</keyword>
<comment type="caution">
    <text evidence="9">The sequence shown here is derived from an EMBL/GenBank/DDBJ whole genome shotgun (WGS) entry which is preliminary data.</text>
</comment>
<keyword evidence="7" id="KW-0804">Transcription</keyword>
<dbReference type="Gene3D" id="1.10.4000.10">
    <property type="entry name" value="Flagellar transcriptional activator FlhD"/>
    <property type="match status" value="1"/>
</dbReference>
<dbReference type="Proteomes" id="UP000636811">
    <property type="component" value="Unassembled WGS sequence"/>
</dbReference>
<name>A0ABS0EAN0_9GAMM</name>
<keyword evidence="5" id="KW-1015">Disulfide bond</keyword>
<accession>A0ABS0EAN0</accession>